<gene>
    <name evidence="8" type="ORF">GSOID_T00002585001</name>
</gene>
<comment type="caution">
    <text evidence="3">Lacks conserved residue(s) required for the propagation of feature annotation.</text>
</comment>
<keyword evidence="9" id="KW-1185">Reference proteome</keyword>
<dbReference type="Pfam" id="PF00100">
    <property type="entry name" value="Zona_pellucida"/>
    <property type="match status" value="1"/>
</dbReference>
<keyword evidence="2" id="KW-1015">Disulfide bond</keyword>
<keyword evidence="3 4" id="KW-0862">Zinc</keyword>
<feature type="region of interest" description="Disordered" evidence="5">
    <location>
        <begin position="457"/>
        <end position="482"/>
    </location>
</feature>
<feature type="active site" evidence="3">
    <location>
        <position position="203"/>
    </location>
</feature>
<evidence type="ECO:0000256" key="1">
    <source>
        <dbReference type="ARBA" id="ARBA00022729"/>
    </source>
</evidence>
<dbReference type="GO" id="GO:0008270">
    <property type="term" value="F:zinc ion binding"/>
    <property type="evidence" value="ECO:0007669"/>
    <property type="project" value="UniProtKB-UniRule"/>
</dbReference>
<evidence type="ECO:0000256" key="5">
    <source>
        <dbReference type="SAM" id="MobiDB-lite"/>
    </source>
</evidence>
<evidence type="ECO:0000313" key="8">
    <source>
        <dbReference type="EMBL" id="CBY07597.1"/>
    </source>
</evidence>
<feature type="binding site" evidence="3">
    <location>
        <position position="206"/>
    </location>
    <ligand>
        <name>Zn(2+)</name>
        <dbReference type="ChEBI" id="CHEBI:29105"/>
        <note>catalytic</note>
    </ligand>
</feature>
<feature type="compositionally biased region" description="Low complexity" evidence="5">
    <location>
        <begin position="457"/>
        <end position="468"/>
    </location>
</feature>
<feature type="binding site" evidence="3">
    <location>
        <position position="202"/>
    </location>
    <ligand>
        <name>Zn(2+)</name>
        <dbReference type="ChEBI" id="CHEBI:29105"/>
        <note>catalytic</note>
    </ligand>
</feature>
<evidence type="ECO:0000313" key="9">
    <source>
        <dbReference type="Proteomes" id="UP000001307"/>
    </source>
</evidence>
<keyword evidence="3 4" id="KW-0479">Metal-binding</keyword>
<dbReference type="InterPro" id="IPR001507">
    <property type="entry name" value="ZP_dom"/>
</dbReference>
<evidence type="ECO:0000259" key="7">
    <source>
        <dbReference type="PROSITE" id="PS51864"/>
    </source>
</evidence>
<dbReference type="InterPro" id="IPR042235">
    <property type="entry name" value="ZP-C_dom"/>
</dbReference>
<dbReference type="GO" id="GO:0004222">
    <property type="term" value="F:metalloendopeptidase activity"/>
    <property type="evidence" value="ECO:0007669"/>
    <property type="project" value="UniProtKB-UniRule"/>
</dbReference>
<feature type="binding site" evidence="3">
    <location>
        <position position="212"/>
    </location>
    <ligand>
        <name>Zn(2+)</name>
        <dbReference type="ChEBI" id="CHEBI:29105"/>
        <note>catalytic</note>
    </ligand>
</feature>
<dbReference type="OrthoDB" id="9987373at2759"/>
<keyword evidence="1" id="KW-0732">Signal</keyword>
<name>E4X5Y1_OIKDI</name>
<comment type="cofactor">
    <cofactor evidence="3 4">
        <name>Zn(2+)</name>
        <dbReference type="ChEBI" id="CHEBI:29105"/>
    </cofactor>
    <text evidence="3 4">Binds 1 zinc ion per subunit.</text>
</comment>
<dbReference type="PRINTS" id="PR00480">
    <property type="entry name" value="ASTACIN"/>
</dbReference>
<evidence type="ECO:0000259" key="6">
    <source>
        <dbReference type="PROSITE" id="PS51034"/>
    </source>
</evidence>
<dbReference type="InParanoid" id="E4X5Y1"/>
<dbReference type="SMART" id="SM00235">
    <property type="entry name" value="ZnMc"/>
    <property type="match status" value="1"/>
</dbReference>
<dbReference type="Gene3D" id="3.40.390.10">
    <property type="entry name" value="Collagenase (Catalytic Domain)"/>
    <property type="match status" value="1"/>
</dbReference>
<dbReference type="SUPFAM" id="SSF55486">
    <property type="entry name" value="Metalloproteases ('zincins'), catalytic domain"/>
    <property type="match status" value="1"/>
</dbReference>
<dbReference type="InterPro" id="IPR055355">
    <property type="entry name" value="ZP-C"/>
</dbReference>
<evidence type="ECO:0000256" key="4">
    <source>
        <dbReference type="RuleBase" id="RU361183"/>
    </source>
</evidence>
<dbReference type="PANTHER" id="PTHR14002:SF54">
    <property type="entry name" value="ZONA PELLUCIDA SPERM-BINDING PROTEIN 2"/>
    <property type="match status" value="1"/>
</dbReference>
<protein>
    <recommendedName>
        <fullName evidence="4">Metalloendopeptidase</fullName>
        <ecNumber evidence="4">3.4.24.-</ecNumber>
    </recommendedName>
</protein>
<organism evidence="8">
    <name type="scientific">Oikopleura dioica</name>
    <name type="common">Tunicate</name>
    <dbReference type="NCBI Taxonomy" id="34765"/>
    <lineage>
        <taxon>Eukaryota</taxon>
        <taxon>Metazoa</taxon>
        <taxon>Chordata</taxon>
        <taxon>Tunicata</taxon>
        <taxon>Appendicularia</taxon>
        <taxon>Copelata</taxon>
        <taxon>Oikopleuridae</taxon>
        <taxon>Oikopleura</taxon>
    </lineage>
</organism>
<dbReference type="Gene3D" id="2.60.40.4100">
    <property type="entry name" value="Zona pellucida, ZP-C domain"/>
    <property type="match status" value="1"/>
</dbReference>
<dbReference type="AlphaFoldDB" id="E4X5Y1"/>
<feature type="domain" description="Peptidase M12A" evidence="7">
    <location>
        <begin position="80"/>
        <end position="302"/>
    </location>
</feature>
<dbReference type="Proteomes" id="UP000001307">
    <property type="component" value="Unassembled WGS sequence"/>
</dbReference>
<dbReference type="SMART" id="SM00241">
    <property type="entry name" value="ZP"/>
    <property type="match status" value="1"/>
</dbReference>
<dbReference type="InterPro" id="IPR024079">
    <property type="entry name" value="MetalloPept_cat_dom_sf"/>
</dbReference>
<dbReference type="PANTHER" id="PTHR14002">
    <property type="entry name" value="ENDOGLIN/TGF-BETA RECEPTOR TYPE III"/>
    <property type="match status" value="1"/>
</dbReference>
<dbReference type="GO" id="GO:0006508">
    <property type="term" value="P:proteolysis"/>
    <property type="evidence" value="ECO:0007669"/>
    <property type="project" value="UniProtKB-KW"/>
</dbReference>
<dbReference type="InterPro" id="IPR006026">
    <property type="entry name" value="Peptidase_Metallo"/>
</dbReference>
<dbReference type="EC" id="3.4.24.-" evidence="4"/>
<reference evidence="8" key="1">
    <citation type="journal article" date="2010" name="Science">
        <title>Plasticity of animal genome architecture unmasked by rapid evolution of a pelagic tunicate.</title>
        <authorList>
            <person name="Denoeud F."/>
            <person name="Henriet S."/>
            <person name="Mungpakdee S."/>
            <person name="Aury J.M."/>
            <person name="Da Silva C."/>
            <person name="Brinkmann H."/>
            <person name="Mikhaleva J."/>
            <person name="Olsen L.C."/>
            <person name="Jubin C."/>
            <person name="Canestro C."/>
            <person name="Bouquet J.M."/>
            <person name="Danks G."/>
            <person name="Poulain J."/>
            <person name="Campsteijn C."/>
            <person name="Adamski M."/>
            <person name="Cross I."/>
            <person name="Yadetie F."/>
            <person name="Muffato M."/>
            <person name="Louis A."/>
            <person name="Butcher S."/>
            <person name="Tsagkogeorga G."/>
            <person name="Konrad A."/>
            <person name="Singh S."/>
            <person name="Jensen M.F."/>
            <person name="Cong E.H."/>
            <person name="Eikeseth-Otteraa H."/>
            <person name="Noel B."/>
            <person name="Anthouard V."/>
            <person name="Porcel B.M."/>
            <person name="Kachouri-Lafond R."/>
            <person name="Nishino A."/>
            <person name="Ugolini M."/>
            <person name="Chourrout P."/>
            <person name="Nishida H."/>
            <person name="Aasland R."/>
            <person name="Huzurbazar S."/>
            <person name="Westhof E."/>
            <person name="Delsuc F."/>
            <person name="Lehrach H."/>
            <person name="Reinhardt R."/>
            <person name="Weissenbach J."/>
            <person name="Roy S.W."/>
            <person name="Artiguenave F."/>
            <person name="Postlethwait J.H."/>
            <person name="Manak J.R."/>
            <person name="Thompson E.M."/>
            <person name="Jaillon O."/>
            <person name="Du Pasquier L."/>
            <person name="Boudinot P."/>
            <person name="Liberles D.A."/>
            <person name="Volff J.N."/>
            <person name="Philippe H."/>
            <person name="Lenhard B."/>
            <person name="Roest Crollius H."/>
            <person name="Wincker P."/>
            <person name="Chourrout D."/>
        </authorList>
    </citation>
    <scope>NUCLEOTIDE SEQUENCE [LARGE SCALE GENOMIC DNA]</scope>
</reference>
<dbReference type="EMBL" id="FN653026">
    <property type="protein sequence ID" value="CBY07597.1"/>
    <property type="molecule type" value="Genomic_DNA"/>
</dbReference>
<evidence type="ECO:0000256" key="2">
    <source>
        <dbReference type="ARBA" id="ARBA00023157"/>
    </source>
</evidence>
<proteinExistence type="predicted"/>
<feature type="domain" description="ZP" evidence="6">
    <location>
        <begin position="436"/>
        <end position="730"/>
    </location>
</feature>
<dbReference type="PROSITE" id="PS51034">
    <property type="entry name" value="ZP_2"/>
    <property type="match status" value="1"/>
</dbReference>
<keyword evidence="3 4" id="KW-0482">Metalloprotease</keyword>
<dbReference type="PROSITE" id="PS51864">
    <property type="entry name" value="ASTACIN"/>
    <property type="match status" value="1"/>
</dbReference>
<dbReference type="Pfam" id="PF01400">
    <property type="entry name" value="Astacin"/>
    <property type="match status" value="1"/>
</dbReference>
<keyword evidence="3 4" id="KW-0378">Hydrolase</keyword>
<evidence type="ECO:0000256" key="3">
    <source>
        <dbReference type="PROSITE-ProRule" id="PRU01211"/>
    </source>
</evidence>
<keyword evidence="3 4" id="KW-0645">Protease</keyword>
<dbReference type="InterPro" id="IPR001506">
    <property type="entry name" value="Peptidase_M12A"/>
</dbReference>
<accession>E4X5Y1</accession>
<sequence length="748" mass="81741">MSGAGRLILDRKRAATEPFLIVCPHGHATPREQVKSGVTNQDDINDFFVNPRDAERLREAGFDMTYVNVIDETSGGRARRGITDGYSKWQPLETGGPVMVPYAIYSNLSDQEEMIKGAMAEMEKDLACFSLPFLSESEVASTAYPHGIIYVLSDQGCYSSLGVWEGFIGRTGASSVADFGVPETWQIIALEPSCNGHATVQHELMHALGVNHEHNRPDRDDYLSFNSDATFMPESYDVIPVADWFNMGSPLEVESVMTYCSFCSAISTTTPVMVVKDTGATFSDGYRVTTTDAKQLQWMYCESDTINYPDFEYKETTTCSAGDMLGFTREVFTDRLCDSIVDCASGEDEDGSLAECEPKYEPTSRGCCGGFNVGNDAGKCVYNGESFNDYDIWDCDDGSAVIWSPFGKWLVMQPDKWPIVGGSYGWWSSFATSDPDCPPLGVTWQDTPIIPACTTTITEQPTTTTPEDATTEEPSPPGECTQTLDDSVVTCDDALLKIEIPLCALEEAGFMPTGIFMGNLDDNGNLVFDTLSQNCTVDPVRMGDALVFNSTIFTKEMGDSNGIISRQFGIELDFSCVLETLQTVSLDQGITVNVNHFVVDLGEQLGSFNIEMAVYDAPEFNEPASADHVFSVPDQVYIAVKNDDSSLAVALENCIASSGNGTEYALIENACASDADTTILSSGVTPEARFQFESFQFSGSSDPISIECDITICDPTQENCNVCMATRKRRAAQMMTKKARVKTMIITN</sequence>